<feature type="transmembrane region" description="Helical" evidence="1">
    <location>
        <begin position="159"/>
        <end position="182"/>
    </location>
</feature>
<dbReference type="AlphaFoldDB" id="A0A8J7IV48"/>
<comment type="caution">
    <text evidence="3">The sequence shown here is derived from an EMBL/GenBank/DDBJ whole genome shotgun (WGS) entry which is preliminary data.</text>
</comment>
<name>A0A8J7IV48_9FLAO</name>
<organism evidence="3 4">
    <name type="scientific">Snuella sedimenti</name>
    <dbReference type="NCBI Taxonomy" id="2798802"/>
    <lineage>
        <taxon>Bacteria</taxon>
        <taxon>Pseudomonadati</taxon>
        <taxon>Bacteroidota</taxon>
        <taxon>Flavobacteriia</taxon>
        <taxon>Flavobacteriales</taxon>
        <taxon>Flavobacteriaceae</taxon>
        <taxon>Snuella</taxon>
    </lineage>
</organism>
<evidence type="ECO:0008006" key="5">
    <source>
        <dbReference type="Google" id="ProtNLM"/>
    </source>
</evidence>
<evidence type="ECO:0000313" key="4">
    <source>
        <dbReference type="Proteomes" id="UP000610931"/>
    </source>
</evidence>
<keyword evidence="2" id="KW-0732">Signal</keyword>
<evidence type="ECO:0000313" key="3">
    <source>
        <dbReference type="EMBL" id="MBJ6367390.1"/>
    </source>
</evidence>
<keyword evidence="4" id="KW-1185">Reference proteome</keyword>
<sequence>MINDFRFTNFKIKQGKKLVLSLLFVFYSLFSFAQVKAAIDSTSIKIGEQITYHIQVETDTTSLVVFPEGQTFNPLEMIVSYPIDTLKNQDKYNLIKKYGLTQFDSGAYTIPRQKVIIGDKTFFTDSLKVEVNNILIDTTKQGLYDIKPIIEVKKSSSKWWQYVLLTLLILGIIGFLMFWFIWRKKPLTEAEQIALLPPYDRAKLALKKLDESHYLEHSELKEYYSELTLIIRKYLDEKVYDHSLESTTEELIARLQLLKEANQIDLSKDTIKNIENILKRADLVKFAKSAPDIALAELDRETIDAEIDHVKEVLPEPTEEEKLLDEKYRETLERKKRRKKIIITAVISLFLICATVTGFSIKYGFNYVKDTIIGHSSMELLKSDWVTSAYGFPPITVSTPKVLKRMDPQLPKDLLAQVDMTMFGYGSLIDKFNVVVATSKVKNLGENKIDIEQALDGSLKTFEAAGAQNIVTLNEKFVTPNGAEGLKVFGTLDLPVPNSDQLERGNYVILGFTAENVIQQLVLKWRKDDVYADQIVERILNSVELKEAAE</sequence>
<gene>
    <name evidence="3" type="ORF">JF259_04745</name>
</gene>
<accession>A0A8J7IV48</accession>
<protein>
    <recommendedName>
        <fullName evidence="5">Protein BatD</fullName>
    </recommendedName>
</protein>
<feature type="chain" id="PRO_5035325577" description="Protein BatD" evidence="2">
    <location>
        <begin position="34"/>
        <end position="550"/>
    </location>
</feature>
<keyword evidence="1" id="KW-0812">Transmembrane</keyword>
<dbReference type="Proteomes" id="UP000610931">
    <property type="component" value="Unassembled WGS sequence"/>
</dbReference>
<feature type="signal peptide" evidence="2">
    <location>
        <begin position="1"/>
        <end position="33"/>
    </location>
</feature>
<evidence type="ECO:0000256" key="2">
    <source>
        <dbReference type="SAM" id="SignalP"/>
    </source>
</evidence>
<dbReference type="RefSeq" id="WP_199113926.1">
    <property type="nucleotide sequence ID" value="NZ_JAELVQ010000004.1"/>
</dbReference>
<keyword evidence="1" id="KW-0472">Membrane</keyword>
<proteinExistence type="predicted"/>
<feature type="transmembrane region" description="Helical" evidence="1">
    <location>
        <begin position="341"/>
        <end position="361"/>
    </location>
</feature>
<keyword evidence="1" id="KW-1133">Transmembrane helix</keyword>
<evidence type="ECO:0000256" key="1">
    <source>
        <dbReference type="SAM" id="Phobius"/>
    </source>
</evidence>
<reference evidence="3" key="1">
    <citation type="submission" date="2020-12" db="EMBL/GenBank/DDBJ databases">
        <title>Snuella sp. nov., isolated from sediment in Incheon.</title>
        <authorList>
            <person name="Kim W."/>
        </authorList>
    </citation>
    <scope>NUCLEOTIDE SEQUENCE</scope>
    <source>
        <strain evidence="3">CAU 1569</strain>
    </source>
</reference>
<dbReference type="EMBL" id="JAELVQ010000004">
    <property type="protein sequence ID" value="MBJ6367390.1"/>
    <property type="molecule type" value="Genomic_DNA"/>
</dbReference>